<keyword evidence="16" id="KW-0472">Membrane</keyword>
<accession>B2A3M5</accession>
<feature type="active site" evidence="13">
    <location>
        <position position="128"/>
    </location>
</feature>
<comment type="catalytic activity">
    <reaction evidence="12">
        <text>Preferential cleavage: (Ac)2-L-Lys-D-Ala-|-D-Ala. Also transpeptidation of peptidyl-alanyl moieties that are N-acyl substituents of D-alanine.</text>
        <dbReference type="EC" id="3.4.16.4"/>
    </reaction>
</comment>
<dbReference type="InterPro" id="IPR015956">
    <property type="entry name" value="Peniciliin-bd_prot_C_sf"/>
</dbReference>
<dbReference type="OrthoDB" id="9791132at2"/>
<dbReference type="Gene3D" id="2.60.410.10">
    <property type="entry name" value="D-Ala-D-Ala carboxypeptidase, C-terminal domain"/>
    <property type="match status" value="1"/>
</dbReference>
<gene>
    <name evidence="18" type="ordered locus">Nther_0052</name>
</gene>
<evidence type="ECO:0000256" key="1">
    <source>
        <dbReference type="ARBA" id="ARBA00003217"/>
    </source>
</evidence>
<reference evidence="18 19" key="2">
    <citation type="journal article" date="2011" name="J. Bacteriol.">
        <title>Complete genome sequence of the anaerobic, halophilic alkalithermophile Natranaerobius thermophilus JW/NM-WN-LF.</title>
        <authorList>
            <person name="Zhao B."/>
            <person name="Mesbah N.M."/>
            <person name="Dalin E."/>
            <person name="Goodwin L."/>
            <person name="Nolan M."/>
            <person name="Pitluck S."/>
            <person name="Chertkov O."/>
            <person name="Brettin T.S."/>
            <person name="Han J."/>
            <person name="Larimer F.W."/>
            <person name="Land M.L."/>
            <person name="Hauser L."/>
            <person name="Kyrpides N."/>
            <person name="Wiegel J."/>
        </authorList>
    </citation>
    <scope>NUCLEOTIDE SEQUENCE [LARGE SCALE GENOMIC DNA]</scope>
    <source>
        <strain evidence="19">ATCC BAA-1301 / DSM 18059 / JW/NM-WN-LF</strain>
    </source>
</reference>
<feature type="binding site" evidence="14">
    <location>
        <position position="236"/>
    </location>
    <ligand>
        <name>substrate</name>
    </ligand>
</feature>
<dbReference type="PANTHER" id="PTHR21581">
    <property type="entry name" value="D-ALANYL-D-ALANINE CARBOXYPEPTIDASE"/>
    <property type="match status" value="1"/>
</dbReference>
<dbReference type="InterPro" id="IPR018044">
    <property type="entry name" value="Peptidase_S11"/>
</dbReference>
<dbReference type="Pfam" id="PF07943">
    <property type="entry name" value="PBP5_C"/>
    <property type="match status" value="1"/>
</dbReference>
<feature type="active site" description="Acyl-ester intermediate" evidence="13">
    <location>
        <position position="73"/>
    </location>
</feature>
<dbReference type="InParanoid" id="B2A3M5"/>
<keyword evidence="10" id="KW-0573">Peptidoglycan synthesis</keyword>
<keyword evidence="5 18" id="KW-0121">Carboxypeptidase</keyword>
<comment type="similarity">
    <text evidence="3 15">Belongs to the peptidase S11 family.</text>
</comment>
<keyword evidence="7" id="KW-0732">Signal</keyword>
<dbReference type="InterPro" id="IPR012907">
    <property type="entry name" value="Peptidase_S11_C"/>
</dbReference>
<evidence type="ECO:0000256" key="15">
    <source>
        <dbReference type="RuleBase" id="RU004016"/>
    </source>
</evidence>
<dbReference type="SMART" id="SM00936">
    <property type="entry name" value="PBP5_C"/>
    <property type="match status" value="1"/>
</dbReference>
<dbReference type="InterPro" id="IPR037167">
    <property type="entry name" value="Peptidase_S11_C_sf"/>
</dbReference>
<feature type="domain" description="Peptidase S11 D-Ala-D-Ala carboxypeptidase A C-terminal" evidence="17">
    <location>
        <begin position="285"/>
        <end position="374"/>
    </location>
</feature>
<organism evidence="18 19">
    <name type="scientific">Natranaerobius thermophilus (strain ATCC BAA-1301 / DSM 18059 / JW/NM-WN-LF)</name>
    <dbReference type="NCBI Taxonomy" id="457570"/>
    <lineage>
        <taxon>Bacteria</taxon>
        <taxon>Bacillati</taxon>
        <taxon>Bacillota</taxon>
        <taxon>Clostridia</taxon>
        <taxon>Natranaerobiales</taxon>
        <taxon>Natranaerobiaceae</taxon>
        <taxon>Natranaerobius</taxon>
    </lineage>
</organism>
<dbReference type="KEGG" id="nth:Nther_0052"/>
<dbReference type="SUPFAM" id="SSF56601">
    <property type="entry name" value="beta-lactamase/transpeptidase-like"/>
    <property type="match status" value="1"/>
</dbReference>
<evidence type="ECO:0000256" key="2">
    <source>
        <dbReference type="ARBA" id="ARBA00004752"/>
    </source>
</evidence>
<dbReference type="GO" id="GO:0006508">
    <property type="term" value="P:proteolysis"/>
    <property type="evidence" value="ECO:0007669"/>
    <property type="project" value="UniProtKB-KW"/>
</dbReference>
<reference evidence="18 19" key="1">
    <citation type="submission" date="2008-04" db="EMBL/GenBank/DDBJ databases">
        <title>Complete sequence of chromosome of Natranaerobius thermophilus JW/NM-WN-LF.</title>
        <authorList>
            <consortium name="US DOE Joint Genome Institute"/>
            <person name="Copeland A."/>
            <person name="Lucas S."/>
            <person name="Lapidus A."/>
            <person name="Glavina del Rio T."/>
            <person name="Dalin E."/>
            <person name="Tice H."/>
            <person name="Bruce D."/>
            <person name="Goodwin L."/>
            <person name="Pitluck S."/>
            <person name="Chertkov O."/>
            <person name="Brettin T."/>
            <person name="Detter J.C."/>
            <person name="Han C."/>
            <person name="Kuske C.R."/>
            <person name="Schmutz J."/>
            <person name="Larimer F."/>
            <person name="Land M."/>
            <person name="Hauser L."/>
            <person name="Kyrpides N."/>
            <person name="Lykidis A."/>
            <person name="Mesbah N.M."/>
            <person name="Wiegel J."/>
        </authorList>
    </citation>
    <scope>NUCLEOTIDE SEQUENCE [LARGE SCALE GENOMIC DNA]</scope>
    <source>
        <strain evidence="19">ATCC BAA-1301 / DSM 18059 / JW/NM-WN-LF</strain>
    </source>
</reference>
<dbReference type="HOGENOM" id="CLU_027070_7_3_9"/>
<dbReference type="EC" id="3.4.16.4" evidence="4"/>
<feature type="transmembrane region" description="Helical" evidence="16">
    <location>
        <begin position="378"/>
        <end position="396"/>
    </location>
</feature>
<keyword evidence="6" id="KW-0645">Protease</keyword>
<evidence type="ECO:0000256" key="6">
    <source>
        <dbReference type="ARBA" id="ARBA00022670"/>
    </source>
</evidence>
<evidence type="ECO:0000256" key="8">
    <source>
        <dbReference type="ARBA" id="ARBA00022801"/>
    </source>
</evidence>
<feature type="active site" description="Proton acceptor" evidence="13">
    <location>
        <position position="76"/>
    </location>
</feature>
<evidence type="ECO:0000256" key="10">
    <source>
        <dbReference type="ARBA" id="ARBA00022984"/>
    </source>
</evidence>
<dbReference type="GO" id="GO:0009002">
    <property type="term" value="F:serine-type D-Ala-D-Ala carboxypeptidase activity"/>
    <property type="evidence" value="ECO:0007669"/>
    <property type="project" value="UniProtKB-EC"/>
</dbReference>
<dbReference type="InterPro" id="IPR001967">
    <property type="entry name" value="Peptidase_S11_N"/>
</dbReference>
<evidence type="ECO:0000256" key="3">
    <source>
        <dbReference type="ARBA" id="ARBA00007164"/>
    </source>
</evidence>
<evidence type="ECO:0000256" key="5">
    <source>
        <dbReference type="ARBA" id="ARBA00022645"/>
    </source>
</evidence>
<dbReference type="STRING" id="457570.Nther_0052"/>
<evidence type="ECO:0000256" key="14">
    <source>
        <dbReference type="PIRSR" id="PIRSR618044-2"/>
    </source>
</evidence>
<evidence type="ECO:0000313" key="19">
    <source>
        <dbReference type="Proteomes" id="UP000001683"/>
    </source>
</evidence>
<dbReference type="EMBL" id="CP001034">
    <property type="protein sequence ID" value="ACB83651.1"/>
    <property type="molecule type" value="Genomic_DNA"/>
</dbReference>
<dbReference type="Pfam" id="PF00768">
    <property type="entry name" value="Peptidase_S11"/>
    <property type="match status" value="1"/>
</dbReference>
<dbReference type="RefSeq" id="WP_012446542.1">
    <property type="nucleotide sequence ID" value="NC_010718.1"/>
</dbReference>
<protein>
    <recommendedName>
        <fullName evidence="4">serine-type D-Ala-D-Ala carboxypeptidase</fullName>
        <ecNumber evidence="4">3.4.16.4</ecNumber>
    </recommendedName>
</protein>
<evidence type="ECO:0000256" key="16">
    <source>
        <dbReference type="SAM" id="Phobius"/>
    </source>
</evidence>
<evidence type="ECO:0000256" key="12">
    <source>
        <dbReference type="ARBA" id="ARBA00034000"/>
    </source>
</evidence>
<dbReference type="PRINTS" id="PR00725">
    <property type="entry name" value="DADACBPTASE1"/>
</dbReference>
<evidence type="ECO:0000256" key="13">
    <source>
        <dbReference type="PIRSR" id="PIRSR618044-1"/>
    </source>
</evidence>
<dbReference type="UniPathway" id="UPA00219"/>
<keyword evidence="16" id="KW-1133">Transmembrane helix</keyword>
<dbReference type="GO" id="GO:0009252">
    <property type="term" value="P:peptidoglycan biosynthetic process"/>
    <property type="evidence" value="ECO:0007669"/>
    <property type="project" value="UniProtKB-UniPathway"/>
</dbReference>
<keyword evidence="11" id="KW-0961">Cell wall biogenesis/degradation</keyword>
<keyword evidence="9" id="KW-0133">Cell shape</keyword>
<proteinExistence type="inferred from homology"/>
<dbReference type="GO" id="GO:0008360">
    <property type="term" value="P:regulation of cell shape"/>
    <property type="evidence" value="ECO:0007669"/>
    <property type="project" value="UniProtKB-KW"/>
</dbReference>
<evidence type="ECO:0000256" key="4">
    <source>
        <dbReference type="ARBA" id="ARBA00012448"/>
    </source>
</evidence>
<dbReference type="PANTHER" id="PTHR21581:SF33">
    <property type="entry name" value="D-ALANYL-D-ALANINE CARBOXYPEPTIDASE DACB"/>
    <property type="match status" value="1"/>
</dbReference>
<comment type="function">
    <text evidence="1">Removes C-terminal D-alanyl residues from sugar-peptide cell wall precursors.</text>
</comment>
<dbReference type="AlphaFoldDB" id="B2A3M5"/>
<dbReference type="SUPFAM" id="SSF69189">
    <property type="entry name" value="Penicillin-binding protein associated domain"/>
    <property type="match status" value="1"/>
</dbReference>
<comment type="pathway">
    <text evidence="2">Cell wall biogenesis; peptidoglycan biosynthesis.</text>
</comment>
<name>B2A3M5_NATTJ</name>
<dbReference type="Proteomes" id="UP000001683">
    <property type="component" value="Chromosome"/>
</dbReference>
<evidence type="ECO:0000313" key="18">
    <source>
        <dbReference type="EMBL" id="ACB83651.1"/>
    </source>
</evidence>
<evidence type="ECO:0000256" key="9">
    <source>
        <dbReference type="ARBA" id="ARBA00022960"/>
    </source>
</evidence>
<evidence type="ECO:0000256" key="11">
    <source>
        <dbReference type="ARBA" id="ARBA00023316"/>
    </source>
</evidence>
<sequence>MKSDTSGNKKVIITLIFLLMINTFTVSDVTAKQLYPQEFETPEIEAETAVLMEFESGKVLYDQEMHRQMHPASTTKIMTALLLIENASLREQVVVSENAFGTDGSSMYLNLDEKITTRDLLYGLMVRSANDAAVAIAEYVAGSVENFADMMNSRAKELGAKNTNFKNPHGLTEENHKTTAYDLGVIAREALKNPKFRSVASTRRITLDWPEEEDEDRLLVNRNELLADYPGALGVKTGYTRSANQTFVAAAERDGMTLIAVVLSTSRNRLFEDAKELLDFGFEAFEQVEIFEQNDVITSTEVENSNQELELIVEESLSLPIPKMATEIEQRVDLEEQLLKAPIEEGEQVGSLDLLLEEEEIVSVPLYTKEDVEKAPRYGFWILAVMITIPAIFLIYKRYYELKSRKKFQEKLKNRY</sequence>
<keyword evidence="8 18" id="KW-0378">Hydrolase</keyword>
<keyword evidence="16" id="KW-0812">Transmembrane</keyword>
<dbReference type="GO" id="GO:0071555">
    <property type="term" value="P:cell wall organization"/>
    <property type="evidence" value="ECO:0007669"/>
    <property type="project" value="UniProtKB-KW"/>
</dbReference>
<evidence type="ECO:0000259" key="17">
    <source>
        <dbReference type="SMART" id="SM00936"/>
    </source>
</evidence>
<dbReference type="InterPro" id="IPR012338">
    <property type="entry name" value="Beta-lactam/transpept-like"/>
</dbReference>
<evidence type="ECO:0000256" key="7">
    <source>
        <dbReference type="ARBA" id="ARBA00022729"/>
    </source>
</evidence>
<dbReference type="Gene3D" id="3.40.710.10">
    <property type="entry name" value="DD-peptidase/beta-lactamase superfamily"/>
    <property type="match status" value="1"/>
</dbReference>
<keyword evidence="19" id="KW-1185">Reference proteome</keyword>
<dbReference type="eggNOG" id="COG1686">
    <property type="taxonomic scope" value="Bacteria"/>
</dbReference>